<organism evidence="1 2">
    <name type="scientific">Sphaerodactylus townsendi</name>
    <dbReference type="NCBI Taxonomy" id="933632"/>
    <lineage>
        <taxon>Eukaryota</taxon>
        <taxon>Metazoa</taxon>
        <taxon>Chordata</taxon>
        <taxon>Craniata</taxon>
        <taxon>Vertebrata</taxon>
        <taxon>Euteleostomi</taxon>
        <taxon>Lepidosauria</taxon>
        <taxon>Squamata</taxon>
        <taxon>Bifurcata</taxon>
        <taxon>Gekkota</taxon>
        <taxon>Sphaerodactylidae</taxon>
        <taxon>Sphaerodactylus</taxon>
    </lineage>
</organism>
<accession>A0ACB8GCP3</accession>
<keyword evidence="2" id="KW-1185">Reference proteome</keyword>
<reference evidence="1" key="1">
    <citation type="submission" date="2021-08" db="EMBL/GenBank/DDBJ databases">
        <title>The first chromosome-level gecko genome reveals the dynamic sex chromosomes of Neotropical dwarf geckos (Sphaerodactylidae: Sphaerodactylus).</title>
        <authorList>
            <person name="Pinto B.J."/>
            <person name="Keating S.E."/>
            <person name="Gamble T."/>
        </authorList>
    </citation>
    <scope>NUCLEOTIDE SEQUENCE</scope>
    <source>
        <strain evidence="1">TG3544</strain>
    </source>
</reference>
<dbReference type="EMBL" id="CM037614">
    <property type="protein sequence ID" value="KAH8017448.1"/>
    <property type="molecule type" value="Genomic_DNA"/>
</dbReference>
<gene>
    <name evidence="1" type="primary">MMS22L_2</name>
    <name evidence="1" type="ORF">K3G42_029694</name>
</gene>
<name>A0ACB8GCP3_9SAUR</name>
<evidence type="ECO:0000313" key="1">
    <source>
        <dbReference type="EMBL" id="KAH8017448.1"/>
    </source>
</evidence>
<protein>
    <submittedName>
        <fullName evidence="1">Protein MMS22-like</fullName>
    </submittedName>
</protein>
<dbReference type="Proteomes" id="UP000827872">
    <property type="component" value="Linkage Group LG01"/>
</dbReference>
<evidence type="ECO:0000313" key="2">
    <source>
        <dbReference type="Proteomes" id="UP000827872"/>
    </source>
</evidence>
<sequence>MEVMDSHSALSEVLTGVGHTSYQAQLIRSWFRCTLQMFINLPSDSLARTNTDRAAYKMYMEQLTELTRLIFKLPEVGAVFSKAHADESVYKQDPKNAVLHFIKTVGKYYGGLQMLDEKSSMVTKALEYLGDVLKYIKPYLMKKGPAEGLHLTYRIMGCLVKSWASILATSKAQPLLFRIIDCLLLPHAVLQQDKGLPAAMLSAIRENLPHFLQILIIGPMKSEIDTTVK</sequence>
<proteinExistence type="predicted"/>
<comment type="caution">
    <text evidence="1">The sequence shown here is derived from an EMBL/GenBank/DDBJ whole genome shotgun (WGS) entry which is preliminary data.</text>
</comment>